<protein>
    <submittedName>
        <fullName evidence="2">Uncharacterized protein</fullName>
    </submittedName>
</protein>
<dbReference type="RefSeq" id="WP_197902495.1">
    <property type="nucleotide sequence ID" value="NZ_JACSGR010000002.1"/>
</dbReference>
<proteinExistence type="predicted"/>
<gene>
    <name evidence="2" type="ORF">H9Q10_02670</name>
</gene>
<feature type="chain" id="PRO_5047052150" evidence="1">
    <location>
        <begin position="20"/>
        <end position="149"/>
    </location>
</feature>
<reference evidence="2 3" key="1">
    <citation type="submission" date="2020-09" db="EMBL/GenBank/DDBJ databases">
        <title>Eikenella S3660 sp. nov., isolated from a throat swab.</title>
        <authorList>
            <person name="Buhl M."/>
        </authorList>
    </citation>
    <scope>NUCLEOTIDE SEQUENCE [LARGE SCALE GENOMIC DNA]</scope>
    <source>
        <strain evidence="2 3">S3360</strain>
    </source>
</reference>
<evidence type="ECO:0000256" key="1">
    <source>
        <dbReference type="SAM" id="SignalP"/>
    </source>
</evidence>
<accession>A0ABS0N8I0</accession>
<evidence type="ECO:0000313" key="2">
    <source>
        <dbReference type="EMBL" id="MBH5328574.1"/>
    </source>
</evidence>
<name>A0ABS0N8I0_9NEIS</name>
<keyword evidence="3" id="KW-1185">Reference proteome</keyword>
<dbReference type="Proteomes" id="UP000768471">
    <property type="component" value="Unassembled WGS sequence"/>
</dbReference>
<comment type="caution">
    <text evidence="2">The sequence shown here is derived from an EMBL/GenBank/DDBJ whole genome shotgun (WGS) entry which is preliminary data.</text>
</comment>
<keyword evidence="1" id="KW-0732">Signal</keyword>
<feature type="signal peptide" evidence="1">
    <location>
        <begin position="1"/>
        <end position="19"/>
    </location>
</feature>
<organism evidence="2 3">
    <name type="scientific">Eikenella glucosivorans</name>
    <dbReference type="NCBI Taxonomy" id="2766967"/>
    <lineage>
        <taxon>Bacteria</taxon>
        <taxon>Pseudomonadati</taxon>
        <taxon>Pseudomonadota</taxon>
        <taxon>Betaproteobacteria</taxon>
        <taxon>Neisseriales</taxon>
        <taxon>Neisseriaceae</taxon>
        <taxon>Eikenella</taxon>
    </lineage>
</organism>
<dbReference type="EMBL" id="JACSGR010000002">
    <property type="protein sequence ID" value="MBH5328574.1"/>
    <property type="molecule type" value="Genomic_DNA"/>
</dbReference>
<evidence type="ECO:0000313" key="3">
    <source>
        <dbReference type="Proteomes" id="UP000768471"/>
    </source>
</evidence>
<sequence length="149" mass="16756">MRHIAIFALFIAAAMTAFAKTRFERLPANSNDWITGSFLREHAQCRPAMPNGRPGAPLPCIVYHIPPMPGAPSDTPYGKHFLQFEFSGQSMQLPLTPNRQNQLAYTPQPPAIAQAQNNGWTYFRFTNIGGKPISFYSNTQMLNHLNHKK</sequence>